<evidence type="ECO:0000256" key="5">
    <source>
        <dbReference type="ARBA" id="ARBA00022960"/>
    </source>
</evidence>
<evidence type="ECO:0000256" key="1">
    <source>
        <dbReference type="ARBA" id="ARBA00004167"/>
    </source>
</evidence>
<dbReference type="PANTHER" id="PTHR30627:SF2">
    <property type="entry name" value="PEPTIDOGLYCAN D,D-TRANSPEPTIDASE MRDA"/>
    <property type="match status" value="1"/>
</dbReference>
<keyword evidence="3" id="KW-1003">Cell membrane</keyword>
<dbReference type="SUPFAM" id="SSF56519">
    <property type="entry name" value="Penicillin binding protein dimerisation domain"/>
    <property type="match status" value="1"/>
</dbReference>
<dbReference type="Pfam" id="PF00905">
    <property type="entry name" value="Transpeptidase"/>
    <property type="match status" value="1"/>
</dbReference>
<evidence type="ECO:0000256" key="3">
    <source>
        <dbReference type="ARBA" id="ARBA00022475"/>
    </source>
</evidence>
<dbReference type="GO" id="GO:0005886">
    <property type="term" value="C:plasma membrane"/>
    <property type="evidence" value="ECO:0007669"/>
    <property type="project" value="UniProtKB-SubCell"/>
</dbReference>
<dbReference type="Gene3D" id="3.40.710.10">
    <property type="entry name" value="DD-peptidase/beta-lactamase superfamily"/>
    <property type="match status" value="1"/>
</dbReference>
<protein>
    <submittedName>
        <fullName evidence="13">Unannotated protein</fullName>
    </submittedName>
</protein>
<feature type="domain" description="Penicillin-binding protein dimerisation" evidence="12">
    <location>
        <begin position="71"/>
        <end position="277"/>
    </location>
</feature>
<dbReference type="EMBL" id="CAFBMX010000005">
    <property type="protein sequence ID" value="CAB4931195.1"/>
    <property type="molecule type" value="Genomic_DNA"/>
</dbReference>
<sequence length="683" mass="73331">MFESLDTRRGIGSGGGPAQASPGLPIRVAVLGIIALALFAVLFLRLWFLQILTGDDYRQQALGNRVRTMVLPAARGNVVDRNGTTLVENRVATVVQLDPRRLPQQQRAAAAEWGRQMGLRALRPEGSRGPLVPIPAPATDELRLRFDALARVLGIPAATLNERVVQQLAALPYANVRLKVDVPASKRDYLLENRRSFPGISVEQVYLRRYPEGSTAAQLVGTTGEVSAKELGTDAFRGVRPGTIVGQEGIERTYDQYLRGTAGVQSITVDAAGRPKSQRVARAPQSGLSLRTTLDLPLQQSGEKWLARTIAGGTGTAGAFVAIDPRNGQILAMGSAPTFDPSVLAAPISQERYDALFGEKASAPRLNRAIAGFYPSGSIFKPITAFAALDKQLITPSTKVNDEGFITIADRDFTNPKKEAYGPIALPRALQVSSDVFFYRLGARLNALPGQVLQGWARRLGLGRPTGVDLTGEGAGTVPDRAWRMRVGKAEAACRKRTGKPSCGISDMRPWSVGDNVNLAVGQGDVQVSPLQMAVAYSALANGGRIVRPHVGLAVENSAGGELQRIQVSAGRKVALDAGSRQAILEGLKLSTRDDGTSADVFRDWDQRRLPVYGKTGTAERQSKADQSWFVGFVQDPDRPILIVATIEEGGFGAEAAAPIVCRMLNQWYEQSASCTPGKSQTR</sequence>
<evidence type="ECO:0000256" key="9">
    <source>
        <dbReference type="ARBA" id="ARBA00023316"/>
    </source>
</evidence>
<keyword evidence="8 10" id="KW-0472">Membrane</keyword>
<keyword evidence="4 10" id="KW-0812">Transmembrane</keyword>
<feature type="transmembrane region" description="Helical" evidence="10">
    <location>
        <begin position="28"/>
        <end position="48"/>
    </location>
</feature>
<feature type="domain" description="Penicillin-binding protein transpeptidase" evidence="11">
    <location>
        <begin position="318"/>
        <end position="663"/>
    </location>
</feature>
<evidence type="ECO:0000259" key="11">
    <source>
        <dbReference type="Pfam" id="PF00905"/>
    </source>
</evidence>
<reference evidence="13" key="1">
    <citation type="submission" date="2020-05" db="EMBL/GenBank/DDBJ databases">
        <authorList>
            <person name="Chiriac C."/>
            <person name="Salcher M."/>
            <person name="Ghai R."/>
            <person name="Kavagutti S V."/>
        </authorList>
    </citation>
    <scope>NUCLEOTIDE SEQUENCE</scope>
</reference>
<dbReference type="GO" id="GO:0008658">
    <property type="term" value="F:penicillin binding"/>
    <property type="evidence" value="ECO:0007669"/>
    <property type="project" value="InterPro"/>
</dbReference>
<evidence type="ECO:0000256" key="7">
    <source>
        <dbReference type="ARBA" id="ARBA00022989"/>
    </source>
</evidence>
<evidence type="ECO:0000256" key="4">
    <source>
        <dbReference type="ARBA" id="ARBA00022692"/>
    </source>
</evidence>
<comment type="subcellular location">
    <subcellularLocation>
        <location evidence="2">Cell membrane</location>
    </subcellularLocation>
    <subcellularLocation>
        <location evidence="1">Membrane</location>
        <topology evidence="1">Single-pass membrane protein</topology>
    </subcellularLocation>
</comment>
<dbReference type="GO" id="GO:0008360">
    <property type="term" value="P:regulation of cell shape"/>
    <property type="evidence" value="ECO:0007669"/>
    <property type="project" value="UniProtKB-KW"/>
</dbReference>
<keyword evidence="6" id="KW-0573">Peptidoglycan synthesis</keyword>
<proteinExistence type="predicted"/>
<dbReference type="Gene3D" id="3.90.1310.10">
    <property type="entry name" value="Penicillin-binding protein 2a (Domain 2)"/>
    <property type="match status" value="1"/>
</dbReference>
<evidence type="ECO:0000256" key="6">
    <source>
        <dbReference type="ARBA" id="ARBA00022984"/>
    </source>
</evidence>
<dbReference type="SUPFAM" id="SSF56601">
    <property type="entry name" value="beta-lactamase/transpeptidase-like"/>
    <property type="match status" value="1"/>
</dbReference>
<dbReference type="GO" id="GO:0071972">
    <property type="term" value="F:peptidoglycan L,D-transpeptidase activity"/>
    <property type="evidence" value="ECO:0007669"/>
    <property type="project" value="TreeGrafter"/>
</dbReference>
<keyword evidence="7 10" id="KW-1133">Transmembrane helix</keyword>
<evidence type="ECO:0000313" key="13">
    <source>
        <dbReference type="EMBL" id="CAB4931195.1"/>
    </source>
</evidence>
<accession>A0A6J7IKB6</accession>
<name>A0A6J7IKB6_9ZZZZ</name>
<dbReference type="Pfam" id="PF03717">
    <property type="entry name" value="PBP_dimer"/>
    <property type="match status" value="1"/>
</dbReference>
<dbReference type="InterPro" id="IPR012338">
    <property type="entry name" value="Beta-lactam/transpept-like"/>
</dbReference>
<evidence type="ECO:0000256" key="2">
    <source>
        <dbReference type="ARBA" id="ARBA00004236"/>
    </source>
</evidence>
<dbReference type="AlphaFoldDB" id="A0A6J7IKB6"/>
<dbReference type="InterPro" id="IPR001460">
    <property type="entry name" value="PCN-bd_Tpept"/>
</dbReference>
<dbReference type="InterPro" id="IPR005311">
    <property type="entry name" value="PBP_dimer"/>
</dbReference>
<gene>
    <name evidence="13" type="ORF">UFOPK3674_01161</name>
</gene>
<evidence type="ECO:0000256" key="10">
    <source>
        <dbReference type="SAM" id="Phobius"/>
    </source>
</evidence>
<evidence type="ECO:0000259" key="12">
    <source>
        <dbReference type="Pfam" id="PF03717"/>
    </source>
</evidence>
<dbReference type="InterPro" id="IPR050515">
    <property type="entry name" value="Beta-lactam/transpept"/>
</dbReference>
<dbReference type="PANTHER" id="PTHR30627">
    <property type="entry name" value="PEPTIDOGLYCAN D,D-TRANSPEPTIDASE"/>
    <property type="match status" value="1"/>
</dbReference>
<evidence type="ECO:0000256" key="8">
    <source>
        <dbReference type="ARBA" id="ARBA00023136"/>
    </source>
</evidence>
<dbReference type="GO" id="GO:0009252">
    <property type="term" value="P:peptidoglycan biosynthetic process"/>
    <property type="evidence" value="ECO:0007669"/>
    <property type="project" value="UniProtKB-KW"/>
</dbReference>
<keyword evidence="5" id="KW-0133">Cell shape</keyword>
<keyword evidence="9" id="KW-0961">Cell wall biogenesis/degradation</keyword>
<organism evidence="13">
    <name type="scientific">freshwater metagenome</name>
    <dbReference type="NCBI Taxonomy" id="449393"/>
    <lineage>
        <taxon>unclassified sequences</taxon>
        <taxon>metagenomes</taxon>
        <taxon>ecological metagenomes</taxon>
    </lineage>
</organism>
<dbReference type="InterPro" id="IPR036138">
    <property type="entry name" value="PBP_dimer_sf"/>
</dbReference>
<dbReference type="GO" id="GO:0071555">
    <property type="term" value="P:cell wall organization"/>
    <property type="evidence" value="ECO:0007669"/>
    <property type="project" value="UniProtKB-KW"/>
</dbReference>